<dbReference type="Proteomes" id="UP001165064">
    <property type="component" value="Unassembled WGS sequence"/>
</dbReference>
<gene>
    <name evidence="1" type="ORF">Amon02_000145600</name>
</gene>
<protein>
    <submittedName>
        <fullName evidence="1">Unnamed protein product</fullName>
    </submittedName>
</protein>
<organism evidence="1 2">
    <name type="scientific">Ambrosiozyma monospora</name>
    <name type="common">Yeast</name>
    <name type="synonym">Endomycopsis monosporus</name>
    <dbReference type="NCBI Taxonomy" id="43982"/>
    <lineage>
        <taxon>Eukaryota</taxon>
        <taxon>Fungi</taxon>
        <taxon>Dikarya</taxon>
        <taxon>Ascomycota</taxon>
        <taxon>Saccharomycotina</taxon>
        <taxon>Pichiomycetes</taxon>
        <taxon>Pichiales</taxon>
        <taxon>Pichiaceae</taxon>
        <taxon>Ambrosiozyma</taxon>
    </lineage>
</organism>
<dbReference type="EMBL" id="BSXS01000702">
    <property type="protein sequence ID" value="GME73567.1"/>
    <property type="molecule type" value="Genomic_DNA"/>
</dbReference>
<accession>A0ACB5SUQ2</accession>
<sequence>MNKIGLSFCSRRLHLIQRKPFQVVGKVSSIAQAFKRLYASSPSNSPSPPESSTIPSILSGSTSSVPIRITSSSPSSLNKLLKPIQPDVSYISCTVFDKSGDVVAVSKKFPKTTFLNENKLFPRDLRKIDSSNVDVAPIIGIRPNSILINLLHVKALIKSDSILVFDTSNPDTAAKLSLFMYDLESKLKTKIVHGTTTILNQSYEFRALECVLINVMAVLETELQQHLKVCNGILVALDSQIDREKLRDLLVHSKKLTTFYQKSLLIKNVLDELLDNDDDLECMYLTENEKLVESLKEKGRPPVPGSNPTIFDSKELDTAEVEMLLESYYKQCDEIVQQSETLINDIKSTEEIVNIILDANRNSLMVYELKITIYTLGFTVATLLPAFYGMNLKNYLEEDKYAFAGVIGLSLFSGMAMILYAFRKLRFVQKMTTISAKQLDRFNDKMKSKVMDDVSEKAASVPDTTKRQATGVMGRFQFGKKRAFRLKKQNKDQKDMIWKWLINEKHIKR</sequence>
<reference evidence="1" key="1">
    <citation type="submission" date="2023-04" db="EMBL/GenBank/DDBJ databases">
        <title>Ambrosiozyma monospora NBRC 10751.</title>
        <authorList>
            <person name="Ichikawa N."/>
            <person name="Sato H."/>
            <person name="Tonouchi N."/>
        </authorList>
    </citation>
    <scope>NUCLEOTIDE SEQUENCE</scope>
    <source>
        <strain evidence="1">NBRC 10751</strain>
    </source>
</reference>
<keyword evidence="2" id="KW-1185">Reference proteome</keyword>
<evidence type="ECO:0000313" key="2">
    <source>
        <dbReference type="Proteomes" id="UP001165064"/>
    </source>
</evidence>
<proteinExistence type="predicted"/>
<name>A0ACB5SUQ2_AMBMO</name>
<comment type="caution">
    <text evidence="1">The sequence shown here is derived from an EMBL/GenBank/DDBJ whole genome shotgun (WGS) entry which is preliminary data.</text>
</comment>
<evidence type="ECO:0000313" key="1">
    <source>
        <dbReference type="EMBL" id="GME73567.1"/>
    </source>
</evidence>